<gene>
    <name evidence="2" type="ORF">DW921_04930</name>
</gene>
<name>A0A413T2C4_9BACT</name>
<comment type="caution">
    <text evidence="2">The sequence shown here is derived from an EMBL/GenBank/DDBJ whole genome shotgun (WGS) entry which is preliminary data.</text>
</comment>
<sequence>MPGSDPASSGKQSGDKSEILCNFLHTDAEITVHYAKIVRPLRCFRQPVPAKMYGQTKENDRTNLEERADIGPECSFRCSRCLFSDPDEQPEDVKFSDNKLKYKRISNFPFANWLLPRTSGRKSATLTGPNMQNVSRMTKG</sequence>
<feature type="region of interest" description="Disordered" evidence="1">
    <location>
        <begin position="121"/>
        <end position="140"/>
    </location>
</feature>
<dbReference type="Proteomes" id="UP000283855">
    <property type="component" value="Unassembled WGS sequence"/>
</dbReference>
<proteinExistence type="predicted"/>
<evidence type="ECO:0000313" key="3">
    <source>
        <dbReference type="Proteomes" id="UP000283855"/>
    </source>
</evidence>
<evidence type="ECO:0000256" key="1">
    <source>
        <dbReference type="SAM" id="MobiDB-lite"/>
    </source>
</evidence>
<organism evidence="2 3">
    <name type="scientific">Phocaeicola coprophilus</name>
    <dbReference type="NCBI Taxonomy" id="387090"/>
    <lineage>
        <taxon>Bacteria</taxon>
        <taxon>Pseudomonadati</taxon>
        <taxon>Bacteroidota</taxon>
        <taxon>Bacteroidia</taxon>
        <taxon>Bacteroidales</taxon>
        <taxon>Bacteroidaceae</taxon>
        <taxon>Phocaeicola</taxon>
    </lineage>
</organism>
<protein>
    <submittedName>
        <fullName evidence="2">Uncharacterized protein</fullName>
    </submittedName>
</protein>
<dbReference type="RefSeq" id="WP_118400131.1">
    <property type="nucleotide sequence ID" value="NZ_CABJGD010000007.1"/>
</dbReference>
<dbReference type="AlphaFoldDB" id="A0A413T2C4"/>
<dbReference type="EMBL" id="QSFT01000007">
    <property type="protein sequence ID" value="RHA77227.1"/>
    <property type="molecule type" value="Genomic_DNA"/>
</dbReference>
<reference evidence="2 3" key="1">
    <citation type="submission" date="2018-08" db="EMBL/GenBank/DDBJ databases">
        <title>A genome reference for cultivated species of the human gut microbiota.</title>
        <authorList>
            <person name="Zou Y."/>
            <person name="Xue W."/>
            <person name="Luo G."/>
        </authorList>
    </citation>
    <scope>NUCLEOTIDE SEQUENCE [LARGE SCALE GENOMIC DNA]</scope>
    <source>
        <strain evidence="2 3">AM42-38</strain>
    </source>
</reference>
<evidence type="ECO:0000313" key="2">
    <source>
        <dbReference type="EMBL" id="RHA77227.1"/>
    </source>
</evidence>
<accession>A0A413T2C4</accession>